<dbReference type="Pfam" id="PF09346">
    <property type="entry name" value="SMI1_KNR4"/>
    <property type="match status" value="1"/>
</dbReference>
<proteinExistence type="predicted"/>
<reference evidence="2" key="2">
    <citation type="journal article" date="2024" name="Antonie Van Leeuwenhoek">
        <title>Roseihalotalea indica gen. nov., sp. nov., a halophilic Bacteroidetes from mesopelagic Southwest Indian Ocean with higher carbohydrate metabolic potential.</title>
        <authorList>
            <person name="Chen B."/>
            <person name="Zhang M."/>
            <person name="Lin D."/>
            <person name="Ye J."/>
            <person name="Tang K."/>
        </authorList>
    </citation>
    <scope>NUCLEOTIDE SEQUENCE</scope>
    <source>
        <strain evidence="2">TK19036</strain>
    </source>
</reference>
<gene>
    <name evidence="2" type="ORF">K4G66_07050</name>
</gene>
<dbReference type="EMBL" id="CP120682">
    <property type="protein sequence ID" value="WKN38458.1"/>
    <property type="molecule type" value="Genomic_DNA"/>
</dbReference>
<dbReference type="InterPro" id="IPR018958">
    <property type="entry name" value="Knr4/Smi1-like_dom"/>
</dbReference>
<organism evidence="2">
    <name type="scientific">Roseihalotalea indica</name>
    <dbReference type="NCBI Taxonomy" id="2867963"/>
    <lineage>
        <taxon>Bacteria</taxon>
        <taxon>Pseudomonadati</taxon>
        <taxon>Bacteroidota</taxon>
        <taxon>Cytophagia</taxon>
        <taxon>Cytophagales</taxon>
        <taxon>Catalimonadaceae</taxon>
        <taxon>Roseihalotalea</taxon>
    </lineage>
</organism>
<sequence length="238" mass="27300">MTAIEQLKAILDNQYESEDGERYKVELKPGLTESEIQNLKEILPNKSLPIEIEDLLRFTRGFDFFGFEEVTFDGIGFFGFEEFFPDSCQLASDGLGNFWIVDIDKTGNWGNVFYVCHDPPVVVKHSQHLSELISHIDEFGRIGSRSNLDIIHKKTVMEIWSNSEGVIKKEIALTSDKELQDFAESLPYNFQIADLRNAPNGKGFAYGKVKIESVIRHDTELLWAFEKKKGFFSRLFSK</sequence>
<feature type="domain" description="Knr4/Smi1-like" evidence="1">
    <location>
        <begin position="30"/>
        <end position="133"/>
    </location>
</feature>
<dbReference type="AlphaFoldDB" id="A0AA49GQ75"/>
<reference evidence="2" key="1">
    <citation type="journal article" date="2023" name="Comput. Struct. Biotechnol. J.">
        <title>Discovery of a novel marine Bacteroidetes with a rich repertoire of carbohydrate-active enzymes.</title>
        <authorList>
            <person name="Chen B."/>
            <person name="Liu G."/>
            <person name="Chen Q."/>
            <person name="Wang H."/>
            <person name="Liu L."/>
            <person name="Tang K."/>
        </authorList>
    </citation>
    <scope>NUCLEOTIDE SEQUENCE</scope>
    <source>
        <strain evidence="2">TK19036</strain>
    </source>
</reference>
<evidence type="ECO:0000313" key="2">
    <source>
        <dbReference type="EMBL" id="WKN38458.1"/>
    </source>
</evidence>
<accession>A0AA49GQ75</accession>
<name>A0AA49GQ75_9BACT</name>
<protein>
    <submittedName>
        <fullName evidence="2">SMI1/KNR4 family protein</fullName>
    </submittedName>
</protein>
<evidence type="ECO:0000259" key="1">
    <source>
        <dbReference type="Pfam" id="PF09346"/>
    </source>
</evidence>